<dbReference type="Proteomes" id="UP000467841">
    <property type="component" value="Unassembled WGS sequence"/>
</dbReference>
<evidence type="ECO:0000313" key="1">
    <source>
        <dbReference type="EMBL" id="CAA7022348.1"/>
    </source>
</evidence>
<dbReference type="EMBL" id="CACVBM020000677">
    <property type="protein sequence ID" value="CAA7022348.1"/>
    <property type="molecule type" value="Genomic_DNA"/>
</dbReference>
<evidence type="ECO:0000313" key="2">
    <source>
        <dbReference type="Proteomes" id="UP000467841"/>
    </source>
</evidence>
<proteinExistence type="predicted"/>
<gene>
    <name evidence="1" type="ORF">MERR_LOCUS9583</name>
</gene>
<reference evidence="1" key="1">
    <citation type="submission" date="2020-01" db="EMBL/GenBank/DDBJ databases">
        <authorList>
            <person name="Mishra B."/>
        </authorList>
    </citation>
    <scope>NUCLEOTIDE SEQUENCE [LARGE SCALE GENOMIC DNA]</scope>
</reference>
<organism evidence="1 2">
    <name type="scientific">Microthlaspi erraticum</name>
    <dbReference type="NCBI Taxonomy" id="1685480"/>
    <lineage>
        <taxon>Eukaryota</taxon>
        <taxon>Viridiplantae</taxon>
        <taxon>Streptophyta</taxon>
        <taxon>Embryophyta</taxon>
        <taxon>Tracheophyta</taxon>
        <taxon>Spermatophyta</taxon>
        <taxon>Magnoliopsida</taxon>
        <taxon>eudicotyledons</taxon>
        <taxon>Gunneridae</taxon>
        <taxon>Pentapetalae</taxon>
        <taxon>rosids</taxon>
        <taxon>malvids</taxon>
        <taxon>Brassicales</taxon>
        <taxon>Brassicaceae</taxon>
        <taxon>Coluteocarpeae</taxon>
        <taxon>Microthlaspi</taxon>
    </lineage>
</organism>
<protein>
    <submittedName>
        <fullName evidence="1">Uncharacterized protein</fullName>
    </submittedName>
</protein>
<sequence length="140" mass="15041">MNHNTNIHFGNRTLIPHDLHGRSYQDPAVSIVPHLFPPNRALMRDQVLPIPIPDSASAQVNWAENSQNCISGLLVRGDRVERGPLLPGSHGLVGRDVMISVDRGPLPPGSDGAVVRRIGPGEGRAKPIPFLSGRVRSAGC</sequence>
<keyword evidence="2" id="KW-1185">Reference proteome</keyword>
<name>A0A6D2I6M2_9BRAS</name>
<comment type="caution">
    <text evidence="1">The sequence shown here is derived from an EMBL/GenBank/DDBJ whole genome shotgun (WGS) entry which is preliminary data.</text>
</comment>
<accession>A0A6D2I6M2</accession>
<dbReference type="AlphaFoldDB" id="A0A6D2I6M2"/>